<organism evidence="2 3">
    <name type="scientific">Euphydryas editha</name>
    <name type="common">Edith's checkerspot</name>
    <dbReference type="NCBI Taxonomy" id="104508"/>
    <lineage>
        <taxon>Eukaryota</taxon>
        <taxon>Metazoa</taxon>
        <taxon>Ecdysozoa</taxon>
        <taxon>Arthropoda</taxon>
        <taxon>Hexapoda</taxon>
        <taxon>Insecta</taxon>
        <taxon>Pterygota</taxon>
        <taxon>Neoptera</taxon>
        <taxon>Endopterygota</taxon>
        <taxon>Lepidoptera</taxon>
        <taxon>Glossata</taxon>
        <taxon>Ditrysia</taxon>
        <taxon>Papilionoidea</taxon>
        <taxon>Nymphalidae</taxon>
        <taxon>Nymphalinae</taxon>
        <taxon>Euphydryas</taxon>
    </lineage>
</organism>
<feature type="region of interest" description="Disordered" evidence="1">
    <location>
        <begin position="286"/>
        <end position="354"/>
    </location>
</feature>
<keyword evidence="3" id="KW-1185">Reference proteome</keyword>
<reference evidence="2" key="1">
    <citation type="submission" date="2022-03" db="EMBL/GenBank/DDBJ databases">
        <authorList>
            <person name="Tunstrom K."/>
        </authorList>
    </citation>
    <scope>NUCLEOTIDE SEQUENCE</scope>
</reference>
<dbReference type="InterPro" id="IPR019188">
    <property type="entry name" value="SNAPC1"/>
</dbReference>
<dbReference type="Pfam" id="PF09808">
    <property type="entry name" value="SNAPC1"/>
    <property type="match status" value="1"/>
</dbReference>
<dbReference type="EMBL" id="CAKOGL010000018">
    <property type="protein sequence ID" value="CAH2097505.1"/>
    <property type="molecule type" value="Genomic_DNA"/>
</dbReference>
<protein>
    <recommendedName>
        <fullName evidence="4">snRNA-activating protein complex subunit 1</fullName>
    </recommendedName>
</protein>
<dbReference type="GO" id="GO:0042795">
    <property type="term" value="P:snRNA transcription by RNA polymerase II"/>
    <property type="evidence" value="ECO:0007669"/>
    <property type="project" value="TreeGrafter"/>
</dbReference>
<dbReference type="GO" id="GO:0042796">
    <property type="term" value="P:snRNA transcription by RNA polymerase III"/>
    <property type="evidence" value="ECO:0007669"/>
    <property type="project" value="TreeGrafter"/>
</dbReference>
<dbReference type="PANTHER" id="PTHR15131:SF3">
    <property type="entry name" value="SNRNA-ACTIVATING PROTEIN COMPLEX SUBUNIT 1"/>
    <property type="match status" value="1"/>
</dbReference>
<accession>A0AAU9UL33</accession>
<dbReference type="AlphaFoldDB" id="A0AAU9UL33"/>
<evidence type="ECO:0000256" key="1">
    <source>
        <dbReference type="SAM" id="MobiDB-lite"/>
    </source>
</evidence>
<evidence type="ECO:0008006" key="4">
    <source>
        <dbReference type="Google" id="ProtNLM"/>
    </source>
</evidence>
<dbReference type="PANTHER" id="PTHR15131">
    <property type="entry name" value="SMALL NUCLEAR RNA ACTIVATING COMPLEX, POLYPEPTIDE 1"/>
    <property type="match status" value="1"/>
</dbReference>
<sequence>MLDVIPGYSHHIYQVHIADGFSNDCDELIHRCLQLQTLNYEAFCTIWKDMNFGMIYQGRSSGAEIAEVSEEVIYIAKSYMVKDTDNFEESVAGVFLVYGLLTLQPFRGFASLRIVPDDVQCINRIEVVARRERRLDVLYILGEILIKHTQYHAAERDRGMESVVRKYLEGYTSIDKLGVRPRGVFFRQNEELDIIRDLGSITRQYALAKKSLIGANECDSNLQYINENLATELNTSLKRIINGLIDDDPNDKDDDDGDDDEEVSVEHYDTVQAIKTKAMSNTVNPIQHLTGIEERKPINKSPKKKSDLKAPTGKVKSGSPTKPIANSPKKPKTEPKSRKKKAKETKSRKETDMVGSADLNIDDFQKGKAFDVSKVNDVQIDENNLKIDSLPSKLQTEGDGHLIEIEIIDYATKSNNGNEEHTNNIVEISEADNKPSKRKCKDSIVKQRNYKRPKLKSKFKKMGMLPVANFKEQK</sequence>
<evidence type="ECO:0000313" key="2">
    <source>
        <dbReference type="EMBL" id="CAH2097505.1"/>
    </source>
</evidence>
<dbReference type="Proteomes" id="UP001153954">
    <property type="component" value="Unassembled WGS sequence"/>
</dbReference>
<evidence type="ECO:0000313" key="3">
    <source>
        <dbReference type="Proteomes" id="UP001153954"/>
    </source>
</evidence>
<comment type="caution">
    <text evidence="2">The sequence shown here is derived from an EMBL/GenBank/DDBJ whole genome shotgun (WGS) entry which is preliminary data.</text>
</comment>
<dbReference type="GO" id="GO:0043565">
    <property type="term" value="F:sequence-specific DNA binding"/>
    <property type="evidence" value="ECO:0007669"/>
    <property type="project" value="TreeGrafter"/>
</dbReference>
<gene>
    <name evidence="2" type="ORF">EEDITHA_LOCUS12725</name>
</gene>
<name>A0AAU9UL33_EUPED</name>
<proteinExistence type="predicted"/>
<dbReference type="GO" id="GO:0019185">
    <property type="term" value="C:snRNA-activating protein complex"/>
    <property type="evidence" value="ECO:0007669"/>
    <property type="project" value="TreeGrafter"/>
</dbReference>